<gene>
    <name evidence="3" type="ORF">MKK02DRAFT_30745</name>
</gene>
<keyword evidence="4" id="KW-1185">Reference proteome</keyword>
<proteinExistence type="predicted"/>
<dbReference type="GeneID" id="77727331"/>
<dbReference type="EMBL" id="JAKWFO010000016">
    <property type="protein sequence ID" value="KAI9631740.1"/>
    <property type="molecule type" value="Genomic_DNA"/>
</dbReference>
<dbReference type="Proteomes" id="UP001164286">
    <property type="component" value="Unassembled WGS sequence"/>
</dbReference>
<evidence type="ECO:0000313" key="4">
    <source>
        <dbReference type="Proteomes" id="UP001164286"/>
    </source>
</evidence>
<name>A0AA38LQD6_9TREE</name>
<protein>
    <submittedName>
        <fullName evidence="3">Uncharacterized protein</fullName>
    </submittedName>
</protein>
<comment type="caution">
    <text evidence="3">The sequence shown here is derived from an EMBL/GenBank/DDBJ whole genome shotgun (WGS) entry which is preliminary data.</text>
</comment>
<dbReference type="RefSeq" id="XP_052941517.1">
    <property type="nucleotide sequence ID" value="XM_053088126.1"/>
</dbReference>
<evidence type="ECO:0000313" key="3">
    <source>
        <dbReference type="EMBL" id="KAI9631740.1"/>
    </source>
</evidence>
<sequence length="1040" mass="115395">MVGEGGGFASALLQLCLGFAHTITIHNSDMTDLRTAAQRVYEIPELKECILGWSERRDAAVMMRVDKAGMADVARMLYHSMRQDDVQHRVERNNARQEMYCNSILYIDAQRDCYGDPEDNALQLTPEMVPERLRDFEGTAKEEANALEDICAQPRRRNPQLRPHSIAGQMSQSPCGILWVSLGPQKRDERPTDRPFVADGPSGRSGLLGVPLPPALVRQWHDALLSAAYFARLHESIRFDQLPISLRLIGDLCERQKTVKSPFRICEIEAPRIDPWDLSELRPFAAIMGSSLTFLTLGHSGVPRWGPYSDERVKVSFSDLPELISIIRSSLRSLRSLDIAMKGIETAEADCKHMLHDRCLEPGETLEMLSLRTADESHGNVYNIIRVLSQICDEEAHILIGLSNAGVGGADDLGDWGRVAQRGLLYELRKQPYEPRKYLSTVDFVSLGLERPSELRAFVIYDTEGRPRLMAKEEQEVVRAAIAAAARPGESGVAGAAGGGGSYRSPMADLLGSMQHFSLAAAPGHSRTGRTHHRYSFLTLPQAKRRPLSPIDLTHSSPPQPVMAIPSPGRRVYGIAEIREEIIALMGKKELAAMMRVERSGMADVAKVLYRTMRQDDVQFRIERSNDRQRMYIGYILHNDARIHEEEEDPALKLTPEMEVARLLHVRAPHDSVELWALLQDYDWRLYDLIVPHLRAKCRNLRTIQFGDTYLGGDLPASWLVRLAPRKPDGDEGSDTDDTAPCKRAGDEALETDGEDGKVAVVTDGGSGDEALVMDGEDGDEARAMDGEDGDEALVTDGDDGEEVSDTETLLGIVRDTLPNLRDLCIDMRAGKEAELVTGPLLAGDTLDKRGSLDRLVISFPSHRESLWNTIRYVSQFCSRDTDLSWAPEEQVSYLEYLREAPVQRRIHLATASFAQLGLTQPRDVRSLQYQVNGQPVRGIEGKARTWAGAIEADARRATLQGIPQIQQAVSDYTGAALKLAAARASVSDGELLEEAQKLLDSARKVQSAVKQLEAANEGRVKEIERYVEGLRAAVEGTEG</sequence>
<keyword evidence="2" id="KW-0732">Signal</keyword>
<accession>A0AA38LQD6</accession>
<reference evidence="3" key="1">
    <citation type="journal article" date="2022" name="G3 (Bethesda)">
        <title>High quality genome of the basidiomycete yeast Dioszegia hungarica PDD-24b-2 isolated from cloud water.</title>
        <authorList>
            <person name="Jarrige D."/>
            <person name="Haridas S."/>
            <person name="Bleykasten-Grosshans C."/>
            <person name="Joly M."/>
            <person name="Nadalig T."/>
            <person name="Sancelme M."/>
            <person name="Vuilleumier S."/>
            <person name="Grigoriev I.V."/>
            <person name="Amato P."/>
            <person name="Bringel F."/>
        </authorList>
    </citation>
    <scope>NUCLEOTIDE SEQUENCE</scope>
    <source>
        <strain evidence="3">PDD-24b-2</strain>
    </source>
</reference>
<feature type="chain" id="PRO_5041287604" evidence="2">
    <location>
        <begin position="23"/>
        <end position="1040"/>
    </location>
</feature>
<organism evidence="3 4">
    <name type="scientific">Dioszegia hungarica</name>
    <dbReference type="NCBI Taxonomy" id="4972"/>
    <lineage>
        <taxon>Eukaryota</taxon>
        <taxon>Fungi</taxon>
        <taxon>Dikarya</taxon>
        <taxon>Basidiomycota</taxon>
        <taxon>Agaricomycotina</taxon>
        <taxon>Tremellomycetes</taxon>
        <taxon>Tremellales</taxon>
        <taxon>Bulleribasidiaceae</taxon>
        <taxon>Dioszegia</taxon>
    </lineage>
</organism>
<evidence type="ECO:0000256" key="1">
    <source>
        <dbReference type="SAM" id="MobiDB-lite"/>
    </source>
</evidence>
<evidence type="ECO:0000256" key="2">
    <source>
        <dbReference type="SAM" id="SignalP"/>
    </source>
</evidence>
<feature type="region of interest" description="Disordered" evidence="1">
    <location>
        <begin position="724"/>
        <end position="744"/>
    </location>
</feature>
<feature type="signal peptide" evidence="2">
    <location>
        <begin position="1"/>
        <end position="22"/>
    </location>
</feature>
<dbReference type="AlphaFoldDB" id="A0AA38LQD6"/>